<dbReference type="PANTHER" id="PTHR35841:SF1">
    <property type="entry name" value="PHOSPHONATES-BINDING PERIPLASMIC PROTEIN"/>
    <property type="match status" value="1"/>
</dbReference>
<dbReference type="PANTHER" id="PTHR35841">
    <property type="entry name" value="PHOSPHONATES-BINDING PERIPLASMIC PROTEIN"/>
    <property type="match status" value="1"/>
</dbReference>
<evidence type="ECO:0000313" key="3">
    <source>
        <dbReference type="Proteomes" id="UP000478740"/>
    </source>
</evidence>
<dbReference type="SUPFAM" id="SSF53850">
    <property type="entry name" value="Periplasmic binding protein-like II"/>
    <property type="match status" value="1"/>
</dbReference>
<dbReference type="Proteomes" id="UP000478740">
    <property type="component" value="Unassembled WGS sequence"/>
</dbReference>
<evidence type="ECO:0000313" key="2">
    <source>
        <dbReference type="EMBL" id="MTH66469.1"/>
    </source>
</evidence>
<reference evidence="2 3" key="1">
    <citation type="submission" date="2019-11" db="EMBL/GenBank/DDBJ databases">
        <authorList>
            <person name="Dong K."/>
        </authorList>
    </citation>
    <scope>NUCLEOTIDE SEQUENCE [LARGE SCALE GENOMIC DNA]</scope>
    <source>
        <strain evidence="2 3">DK608</strain>
    </source>
</reference>
<name>A0A6L6J2S4_9RHOB</name>
<dbReference type="EMBL" id="WMII01000033">
    <property type="protein sequence ID" value="MTH66469.1"/>
    <property type="molecule type" value="Genomic_DNA"/>
</dbReference>
<gene>
    <name evidence="2" type="ORF">GL284_19625</name>
</gene>
<feature type="chain" id="PRO_5026769797" evidence="1">
    <location>
        <begin position="27"/>
        <end position="169"/>
    </location>
</feature>
<dbReference type="RefSeq" id="WP_155046169.1">
    <property type="nucleotide sequence ID" value="NZ_WMIH01000033.1"/>
</dbReference>
<evidence type="ECO:0000256" key="1">
    <source>
        <dbReference type="SAM" id="SignalP"/>
    </source>
</evidence>
<keyword evidence="1" id="KW-0732">Signal</keyword>
<keyword evidence="3" id="KW-1185">Reference proteome</keyword>
<dbReference type="Pfam" id="PF12974">
    <property type="entry name" value="Phosphonate-bd"/>
    <property type="match status" value="1"/>
</dbReference>
<accession>A0A6L6J2S4</accession>
<protein>
    <submittedName>
        <fullName evidence="2">PhnD/SsuA/transferrin family substrate-binding protein</fullName>
    </submittedName>
</protein>
<proteinExistence type="predicted"/>
<dbReference type="AlphaFoldDB" id="A0A6L6J2S4"/>
<comment type="caution">
    <text evidence="2">The sequence shown here is derived from an EMBL/GenBank/DDBJ whole genome shotgun (WGS) entry which is preliminary data.</text>
</comment>
<feature type="signal peptide" evidence="1">
    <location>
        <begin position="1"/>
        <end position="26"/>
    </location>
</feature>
<organism evidence="2 3">
    <name type="scientific">Paracoccus shanxieyensis</name>
    <dbReference type="NCBI Taxonomy" id="2675752"/>
    <lineage>
        <taxon>Bacteria</taxon>
        <taxon>Pseudomonadati</taxon>
        <taxon>Pseudomonadota</taxon>
        <taxon>Alphaproteobacteria</taxon>
        <taxon>Rhodobacterales</taxon>
        <taxon>Paracoccaceae</taxon>
        <taxon>Paracoccus</taxon>
    </lineage>
</organism>
<dbReference type="Gene3D" id="3.40.190.10">
    <property type="entry name" value="Periplasmic binding protein-like II"/>
    <property type="match status" value="1"/>
</dbReference>
<sequence length="169" mass="18151">MKSRRRALLMGLAAAAAPFVVTRGWAQGPAPFRFALTPVFLDNDAAVISALRAALAEGMGQDIELIQRRTYQEISGALLDGSVDAAWTCGYPHLQHKTELSLLGVSVWRGQPLYQSYLIVAQDDPATALSDLRGGAHAFSDPDSNSGFLVTASDLAALTWPYREHHAGS</sequence>